<dbReference type="Proteomes" id="UP000184368">
    <property type="component" value="Unassembled WGS sequence"/>
</dbReference>
<keyword evidence="3" id="KW-1185">Reference proteome</keyword>
<feature type="compositionally biased region" description="Basic and acidic residues" evidence="1">
    <location>
        <begin position="32"/>
        <end position="42"/>
    </location>
</feature>
<dbReference type="AlphaFoldDB" id="A0A1M4XYJ5"/>
<accession>A0A1M4XYJ5</accession>
<evidence type="ECO:0000313" key="3">
    <source>
        <dbReference type="Proteomes" id="UP000184368"/>
    </source>
</evidence>
<dbReference type="RefSeq" id="WP_073041184.1">
    <property type="nucleotide sequence ID" value="NZ_FQUO01000004.1"/>
</dbReference>
<sequence length="68" mass="7588">MENNFNPQSENEDFTSKGRVSNSGNPAQEASESNRDISKVDQQEGEMNHGTTSADQDLFANKDQRKEP</sequence>
<feature type="region of interest" description="Disordered" evidence="1">
    <location>
        <begin position="1"/>
        <end position="68"/>
    </location>
</feature>
<protein>
    <submittedName>
        <fullName evidence="2">Uncharacterized protein</fullName>
    </submittedName>
</protein>
<organism evidence="2 3">
    <name type="scientific">Cnuella takakiae</name>
    <dbReference type="NCBI Taxonomy" id="1302690"/>
    <lineage>
        <taxon>Bacteria</taxon>
        <taxon>Pseudomonadati</taxon>
        <taxon>Bacteroidota</taxon>
        <taxon>Chitinophagia</taxon>
        <taxon>Chitinophagales</taxon>
        <taxon>Chitinophagaceae</taxon>
        <taxon>Cnuella</taxon>
    </lineage>
</organism>
<evidence type="ECO:0000313" key="2">
    <source>
        <dbReference type="EMBL" id="SHE98627.1"/>
    </source>
</evidence>
<reference evidence="2 3" key="1">
    <citation type="submission" date="2016-11" db="EMBL/GenBank/DDBJ databases">
        <authorList>
            <person name="Jaros S."/>
            <person name="Januszkiewicz K."/>
            <person name="Wedrychowicz H."/>
        </authorList>
    </citation>
    <scope>NUCLEOTIDE SEQUENCE [LARGE SCALE GENOMIC DNA]</scope>
    <source>
        <strain evidence="2 3">DSM 26897</strain>
    </source>
</reference>
<evidence type="ECO:0000256" key="1">
    <source>
        <dbReference type="SAM" id="MobiDB-lite"/>
    </source>
</evidence>
<name>A0A1M4XYJ5_9BACT</name>
<feature type="compositionally biased region" description="Polar residues" evidence="1">
    <location>
        <begin position="18"/>
        <end position="31"/>
    </location>
</feature>
<dbReference type="EMBL" id="FQUO01000004">
    <property type="protein sequence ID" value="SHE98627.1"/>
    <property type="molecule type" value="Genomic_DNA"/>
</dbReference>
<gene>
    <name evidence="2" type="ORF">SAMN05444008_10491</name>
</gene>
<proteinExistence type="predicted"/>